<keyword evidence="7" id="KW-0408">Iron</keyword>
<feature type="transmembrane region" description="Helical" evidence="12">
    <location>
        <begin position="363"/>
        <end position="384"/>
    </location>
</feature>
<name>A0A8J7CCU9_9BACT</name>
<dbReference type="GO" id="GO:0006784">
    <property type="term" value="P:heme A biosynthetic process"/>
    <property type="evidence" value="ECO:0007669"/>
    <property type="project" value="InterPro"/>
</dbReference>
<accession>A0A8J7CCU9</accession>
<feature type="transmembrane region" description="Helical" evidence="12">
    <location>
        <begin position="65"/>
        <end position="83"/>
    </location>
</feature>
<organism evidence="13 14">
    <name type="scientific">Candidatus Polarisedimenticola svalbardensis</name>
    <dbReference type="NCBI Taxonomy" id="2886004"/>
    <lineage>
        <taxon>Bacteria</taxon>
        <taxon>Pseudomonadati</taxon>
        <taxon>Acidobacteriota</taxon>
        <taxon>Candidatus Polarisedimenticolia</taxon>
        <taxon>Candidatus Polarisedimenticolales</taxon>
        <taxon>Candidatus Polarisedimenticolaceae</taxon>
        <taxon>Candidatus Polarisedimenticola</taxon>
    </lineage>
</organism>
<keyword evidence="4" id="KW-0479">Metal-binding</keyword>
<evidence type="ECO:0000256" key="8">
    <source>
        <dbReference type="ARBA" id="ARBA00023133"/>
    </source>
</evidence>
<feature type="transmembrane region" description="Helical" evidence="12">
    <location>
        <begin position="95"/>
        <end position="115"/>
    </location>
</feature>
<evidence type="ECO:0000256" key="12">
    <source>
        <dbReference type="SAM" id="Phobius"/>
    </source>
</evidence>
<evidence type="ECO:0000256" key="9">
    <source>
        <dbReference type="ARBA" id="ARBA00023136"/>
    </source>
</evidence>
<feature type="transmembrane region" description="Helical" evidence="12">
    <location>
        <begin position="258"/>
        <end position="280"/>
    </location>
</feature>
<feature type="transmembrane region" description="Helical" evidence="12">
    <location>
        <begin position="221"/>
        <end position="238"/>
    </location>
</feature>
<keyword evidence="9 12" id="KW-0472">Membrane</keyword>
<evidence type="ECO:0000313" key="14">
    <source>
        <dbReference type="Proteomes" id="UP000648239"/>
    </source>
</evidence>
<dbReference type="InterPro" id="IPR003780">
    <property type="entry name" value="COX15/CtaA_fam"/>
</dbReference>
<gene>
    <name evidence="13" type="ORF">IFK94_07550</name>
</gene>
<feature type="transmembrane region" description="Helical" evidence="12">
    <location>
        <begin position="7"/>
        <end position="25"/>
    </location>
</feature>
<feature type="transmembrane region" description="Helical" evidence="12">
    <location>
        <begin position="190"/>
        <end position="209"/>
    </location>
</feature>
<keyword evidence="5 12" id="KW-1133">Transmembrane helix</keyword>
<keyword evidence="6" id="KW-0560">Oxidoreductase</keyword>
<feature type="transmembrane region" description="Helical" evidence="12">
    <location>
        <begin position="327"/>
        <end position="351"/>
    </location>
</feature>
<feature type="transmembrane region" description="Helical" evidence="12">
    <location>
        <begin position="135"/>
        <end position="153"/>
    </location>
</feature>
<keyword evidence="8" id="KW-0350">Heme biosynthesis</keyword>
<evidence type="ECO:0000256" key="2">
    <source>
        <dbReference type="ARBA" id="ARBA00022475"/>
    </source>
</evidence>
<evidence type="ECO:0000256" key="4">
    <source>
        <dbReference type="ARBA" id="ARBA00022723"/>
    </source>
</evidence>
<comment type="pathway">
    <text evidence="11">Porphyrin-containing compound metabolism.</text>
</comment>
<feature type="transmembrane region" description="Helical" evidence="12">
    <location>
        <begin position="396"/>
        <end position="422"/>
    </location>
</feature>
<evidence type="ECO:0000256" key="7">
    <source>
        <dbReference type="ARBA" id="ARBA00023004"/>
    </source>
</evidence>
<evidence type="ECO:0000256" key="11">
    <source>
        <dbReference type="ARBA" id="ARBA00023444"/>
    </source>
</evidence>
<protein>
    <submittedName>
        <fullName evidence="13">COX15/CtaA family protein</fullName>
    </submittedName>
</protein>
<dbReference type="Pfam" id="PF02628">
    <property type="entry name" value="COX15-CtaA"/>
    <property type="match status" value="1"/>
</dbReference>
<dbReference type="PANTHER" id="PTHR35457">
    <property type="entry name" value="HEME A SYNTHASE"/>
    <property type="match status" value="1"/>
</dbReference>
<evidence type="ECO:0000256" key="6">
    <source>
        <dbReference type="ARBA" id="ARBA00023002"/>
    </source>
</evidence>
<comment type="caution">
    <text evidence="13">The sequence shown here is derived from an EMBL/GenBank/DDBJ whole genome shotgun (WGS) entry which is preliminary data.</text>
</comment>
<keyword evidence="3 12" id="KW-0812">Transmembrane</keyword>
<dbReference type="EMBL" id="JACXWD010000019">
    <property type="protein sequence ID" value="MBD3867962.1"/>
    <property type="molecule type" value="Genomic_DNA"/>
</dbReference>
<dbReference type="PANTHER" id="PTHR35457:SF1">
    <property type="entry name" value="HEME A SYNTHASE"/>
    <property type="match status" value="1"/>
</dbReference>
<comment type="subcellular location">
    <subcellularLocation>
        <location evidence="1">Membrane</location>
        <topology evidence="1">Multi-pass membrane protein</topology>
    </subcellularLocation>
</comment>
<dbReference type="GO" id="GO:0046872">
    <property type="term" value="F:metal ion binding"/>
    <property type="evidence" value="ECO:0007669"/>
    <property type="project" value="UniProtKB-KW"/>
</dbReference>
<evidence type="ECO:0000256" key="3">
    <source>
        <dbReference type="ARBA" id="ARBA00022692"/>
    </source>
</evidence>
<evidence type="ECO:0000313" key="13">
    <source>
        <dbReference type="EMBL" id="MBD3867962.1"/>
    </source>
</evidence>
<dbReference type="GO" id="GO:0016491">
    <property type="term" value="F:oxidoreductase activity"/>
    <property type="evidence" value="ECO:0007669"/>
    <property type="project" value="UniProtKB-KW"/>
</dbReference>
<proteinExistence type="predicted"/>
<keyword evidence="10" id="KW-1015">Disulfide bond</keyword>
<evidence type="ECO:0000256" key="1">
    <source>
        <dbReference type="ARBA" id="ARBA00004141"/>
    </source>
</evidence>
<sequence length="440" mass="46425">MKARTLEALTLGFGTTVAMWAVGYLGRLPAVMLPSQIVLLLFLACGFVCGAVAGMRVADPVRTGALGGAINGLLNLLILGSVLSQADKAVSLPAAALWIPGSILGSALLVAAGAFIGNQFRDHRQPAVEVGPSRFVWVAAAATFLLLAVGGLVTSKQAGLAVVDWPNSYGYNMFLYPLSRMTGGIYYEHAHRLFGSLVGLTTMVMAVLLQRCDTRGWVRKAGWVAVAMVVAQGILGGLRVTGSFTLSSSQADMAPSLLLALVHGVFGQLFFASLVGLGVLTSRRWLQPAGCISGDLKPATALLLGRTLVGLMVVQLVLGALQRHMEVLLWVHITMAAVIAPLAVGYGLRTWMLNPSHPVRRKLGLWLMAVTATQMFLGISAFAGTILLKGEDTSSVFALMAATSHQWCGALLFGFAAATLLWNGRHDKTDSNSPESTSRA</sequence>
<evidence type="ECO:0000256" key="5">
    <source>
        <dbReference type="ARBA" id="ARBA00022989"/>
    </source>
</evidence>
<dbReference type="AlphaFoldDB" id="A0A8J7CCU9"/>
<evidence type="ECO:0000256" key="10">
    <source>
        <dbReference type="ARBA" id="ARBA00023157"/>
    </source>
</evidence>
<dbReference type="GO" id="GO:0016020">
    <property type="term" value="C:membrane"/>
    <property type="evidence" value="ECO:0007669"/>
    <property type="project" value="UniProtKB-SubCell"/>
</dbReference>
<keyword evidence="2" id="KW-1003">Cell membrane</keyword>
<feature type="transmembrane region" description="Helical" evidence="12">
    <location>
        <begin position="37"/>
        <end position="58"/>
    </location>
</feature>
<dbReference type="InterPro" id="IPR050450">
    <property type="entry name" value="COX15/CtaA_HemeA_synthase"/>
</dbReference>
<feature type="transmembrane region" description="Helical" evidence="12">
    <location>
        <begin position="301"/>
        <end position="321"/>
    </location>
</feature>
<dbReference type="Proteomes" id="UP000648239">
    <property type="component" value="Unassembled WGS sequence"/>
</dbReference>
<reference evidence="13 14" key="1">
    <citation type="submission" date="2020-08" db="EMBL/GenBank/DDBJ databases">
        <title>Acidobacteriota in marine sediments use diverse sulfur dissimilation pathways.</title>
        <authorList>
            <person name="Wasmund K."/>
        </authorList>
    </citation>
    <scope>NUCLEOTIDE SEQUENCE [LARGE SCALE GENOMIC DNA]</scope>
    <source>
        <strain evidence="13">MAG AM4</strain>
    </source>
</reference>